<dbReference type="InterPro" id="IPR055348">
    <property type="entry name" value="DctQ"/>
</dbReference>
<dbReference type="GO" id="GO:0005886">
    <property type="term" value="C:plasma membrane"/>
    <property type="evidence" value="ECO:0007669"/>
    <property type="project" value="UniProtKB-SubCell"/>
</dbReference>
<comment type="subunit">
    <text evidence="9">The complex comprises the extracytoplasmic solute receptor protein and the two transmembrane proteins.</text>
</comment>
<evidence type="ECO:0000256" key="3">
    <source>
        <dbReference type="ARBA" id="ARBA00022475"/>
    </source>
</evidence>
<evidence type="ECO:0000256" key="2">
    <source>
        <dbReference type="ARBA" id="ARBA00022448"/>
    </source>
</evidence>
<keyword evidence="7 9" id="KW-0472">Membrane</keyword>
<keyword evidence="2 9" id="KW-0813">Transport</keyword>
<evidence type="ECO:0000313" key="12">
    <source>
        <dbReference type="Proteomes" id="UP000533306"/>
    </source>
</evidence>
<evidence type="ECO:0000256" key="5">
    <source>
        <dbReference type="ARBA" id="ARBA00022692"/>
    </source>
</evidence>
<keyword evidence="6 9" id="KW-1133">Transmembrane helix</keyword>
<dbReference type="Proteomes" id="UP000533306">
    <property type="component" value="Unassembled WGS sequence"/>
</dbReference>
<dbReference type="RefSeq" id="WP_183827510.1">
    <property type="nucleotide sequence ID" value="NZ_JACHEU010000001.1"/>
</dbReference>
<feature type="transmembrane region" description="Helical" evidence="9">
    <location>
        <begin position="51"/>
        <end position="68"/>
    </location>
</feature>
<keyword evidence="4 9" id="KW-0997">Cell inner membrane</keyword>
<accession>A0A7W9S0P4</accession>
<feature type="transmembrane region" description="Helical" evidence="9">
    <location>
        <begin position="129"/>
        <end position="151"/>
    </location>
</feature>
<comment type="subcellular location">
    <subcellularLocation>
        <location evidence="1 9">Cell inner membrane</location>
        <topology evidence="1 9">Multi-pass membrane protein</topology>
    </subcellularLocation>
</comment>
<protein>
    <recommendedName>
        <fullName evidence="9">TRAP transporter small permease protein</fullName>
    </recommendedName>
</protein>
<evidence type="ECO:0000256" key="6">
    <source>
        <dbReference type="ARBA" id="ARBA00022989"/>
    </source>
</evidence>
<dbReference type="PANTHER" id="PTHR35011">
    <property type="entry name" value="2,3-DIKETO-L-GULONATE TRAP TRANSPORTER SMALL PERMEASE PROTEIN YIAM"/>
    <property type="match status" value="1"/>
</dbReference>
<evidence type="ECO:0000313" key="11">
    <source>
        <dbReference type="EMBL" id="MBB6011931.1"/>
    </source>
</evidence>
<evidence type="ECO:0000259" key="10">
    <source>
        <dbReference type="Pfam" id="PF04290"/>
    </source>
</evidence>
<comment type="function">
    <text evidence="9">Part of the tripartite ATP-independent periplasmic (TRAP) transport system.</text>
</comment>
<evidence type="ECO:0000256" key="9">
    <source>
        <dbReference type="RuleBase" id="RU369079"/>
    </source>
</evidence>
<keyword evidence="12" id="KW-1185">Reference proteome</keyword>
<comment type="similarity">
    <text evidence="8 9">Belongs to the TRAP transporter small permease family.</text>
</comment>
<dbReference type="Pfam" id="PF04290">
    <property type="entry name" value="DctQ"/>
    <property type="match status" value="1"/>
</dbReference>
<keyword evidence="3" id="KW-1003">Cell membrane</keyword>
<organism evidence="11 12">
    <name type="scientific">Aquamicrobium lusatiense</name>
    <dbReference type="NCBI Taxonomy" id="89772"/>
    <lineage>
        <taxon>Bacteria</taxon>
        <taxon>Pseudomonadati</taxon>
        <taxon>Pseudomonadota</taxon>
        <taxon>Alphaproteobacteria</taxon>
        <taxon>Hyphomicrobiales</taxon>
        <taxon>Phyllobacteriaceae</taxon>
        <taxon>Aquamicrobium</taxon>
    </lineage>
</organism>
<evidence type="ECO:0000256" key="8">
    <source>
        <dbReference type="ARBA" id="ARBA00038436"/>
    </source>
</evidence>
<keyword evidence="5 9" id="KW-0812">Transmembrane</keyword>
<name>A0A7W9S0P4_9HYPH</name>
<feature type="transmembrane region" description="Helical" evidence="9">
    <location>
        <begin position="88"/>
        <end position="109"/>
    </location>
</feature>
<dbReference type="InterPro" id="IPR007387">
    <property type="entry name" value="TRAP_DctQ"/>
</dbReference>
<evidence type="ECO:0000256" key="1">
    <source>
        <dbReference type="ARBA" id="ARBA00004429"/>
    </source>
</evidence>
<dbReference type="GO" id="GO:0015740">
    <property type="term" value="P:C4-dicarboxylate transport"/>
    <property type="evidence" value="ECO:0007669"/>
    <property type="project" value="TreeGrafter"/>
</dbReference>
<feature type="domain" description="Tripartite ATP-independent periplasmic transporters DctQ component" evidence="10">
    <location>
        <begin position="28"/>
        <end position="149"/>
    </location>
</feature>
<evidence type="ECO:0000256" key="4">
    <source>
        <dbReference type="ARBA" id="ARBA00022519"/>
    </source>
</evidence>
<comment type="caution">
    <text evidence="11">The sequence shown here is derived from an EMBL/GenBank/DDBJ whole genome shotgun (WGS) entry which is preliminary data.</text>
</comment>
<sequence>MTSRREQFVQLAQGLVYLVLALPVALLSLILIAQVVFRYGLNSSLYWSEELSRYILVLITFIGSLYLLQQDSLTTIELGVRSRARSVLGRAIAFAPTLLFFGLLGWSAFSLISRTASQKSIALGLPMWLVYSPMLACGVGGALIVLLKILLPNTPR</sequence>
<dbReference type="PANTHER" id="PTHR35011:SF2">
    <property type="entry name" value="2,3-DIKETO-L-GULONATE TRAP TRANSPORTER SMALL PERMEASE PROTEIN YIAM"/>
    <property type="match status" value="1"/>
</dbReference>
<dbReference type="AlphaFoldDB" id="A0A7W9S0P4"/>
<evidence type="ECO:0000256" key="7">
    <source>
        <dbReference type="ARBA" id="ARBA00023136"/>
    </source>
</evidence>
<dbReference type="EMBL" id="JACHEU010000001">
    <property type="protein sequence ID" value="MBB6011931.1"/>
    <property type="molecule type" value="Genomic_DNA"/>
</dbReference>
<gene>
    <name evidence="11" type="ORF">HNR59_001276</name>
</gene>
<dbReference type="GO" id="GO:0022857">
    <property type="term" value="F:transmembrane transporter activity"/>
    <property type="evidence" value="ECO:0007669"/>
    <property type="project" value="UniProtKB-UniRule"/>
</dbReference>
<reference evidence="11 12" key="1">
    <citation type="submission" date="2020-08" db="EMBL/GenBank/DDBJ databases">
        <title>Genomic Encyclopedia of Type Strains, Phase IV (KMG-IV): sequencing the most valuable type-strain genomes for metagenomic binning, comparative biology and taxonomic classification.</title>
        <authorList>
            <person name="Goeker M."/>
        </authorList>
    </citation>
    <scope>NUCLEOTIDE SEQUENCE [LARGE SCALE GENOMIC DNA]</scope>
    <source>
        <strain evidence="11 12">DSM 11099</strain>
    </source>
</reference>
<feature type="transmembrane region" description="Helical" evidence="9">
    <location>
        <begin position="15"/>
        <end position="39"/>
    </location>
</feature>
<proteinExistence type="inferred from homology"/>